<evidence type="ECO:0000313" key="2">
    <source>
        <dbReference type="EMBL" id="AKB42932.1"/>
    </source>
</evidence>
<dbReference type="HOGENOM" id="CLU_120788_0_0_2"/>
<evidence type="ECO:0000313" key="3">
    <source>
        <dbReference type="Proteomes" id="UP000033096"/>
    </source>
</evidence>
<dbReference type="Proteomes" id="UP000033096">
    <property type="component" value="Chromosome"/>
</dbReference>
<feature type="transmembrane region" description="Helical" evidence="1">
    <location>
        <begin position="76"/>
        <end position="93"/>
    </location>
</feature>
<evidence type="ECO:0008006" key="4">
    <source>
        <dbReference type="Google" id="ProtNLM"/>
    </source>
</evidence>
<feature type="transmembrane region" description="Helical" evidence="1">
    <location>
        <begin position="40"/>
        <end position="64"/>
    </location>
</feature>
<keyword evidence="3" id="KW-1185">Reference proteome</keyword>
<dbReference type="RefSeq" id="WP_048118124.1">
    <property type="nucleotide sequence ID" value="NZ_CP009520.1"/>
</dbReference>
<organism evidence="2 3">
    <name type="scientific">Methanosarcina vacuolata Z-761</name>
    <dbReference type="NCBI Taxonomy" id="1434123"/>
    <lineage>
        <taxon>Archaea</taxon>
        <taxon>Methanobacteriati</taxon>
        <taxon>Methanobacteriota</taxon>
        <taxon>Stenosarchaea group</taxon>
        <taxon>Methanomicrobia</taxon>
        <taxon>Methanosarcinales</taxon>
        <taxon>Methanosarcinaceae</taxon>
        <taxon>Methanosarcina</taxon>
    </lineage>
</organism>
<dbReference type="AlphaFoldDB" id="A0A0E3Q2W5"/>
<evidence type="ECO:0000256" key="1">
    <source>
        <dbReference type="SAM" id="Phobius"/>
    </source>
</evidence>
<sequence length="194" mass="21518">MPYPVVHVLFFVFCISAVAVFAAGRSFFRGELSLKGSTNLIFLLSVGSICSLFPDIVVIHSLLVNGNMEHCWAGPIPTHSLLFSLLAVLFGIVSGYAKYRETGRAMYLGLLAEAAFVSHLLLDDISEGGCEYLYPLYEKKISVFSMMDIGFRGTGIFDYLMASFVSVFFVCSIIMMALFALSKYGFELNYKDEK</sequence>
<protein>
    <recommendedName>
        <fullName evidence="4">Metal-dependent hydrolase</fullName>
    </recommendedName>
</protein>
<name>A0A0E3Q2W5_9EURY</name>
<feature type="transmembrane region" description="Helical" evidence="1">
    <location>
        <begin position="156"/>
        <end position="181"/>
    </location>
</feature>
<keyword evidence="1" id="KW-0812">Transmembrane</keyword>
<dbReference type="PATRIC" id="fig|1434123.4.peg.753"/>
<gene>
    <name evidence="2" type="ORF">MSVAZ_0663</name>
</gene>
<proteinExistence type="predicted"/>
<dbReference type="Pfam" id="PF04307">
    <property type="entry name" value="YdjM"/>
    <property type="match status" value="1"/>
</dbReference>
<dbReference type="GeneID" id="24809045"/>
<reference evidence="2 3" key="1">
    <citation type="submission" date="2014-07" db="EMBL/GenBank/DDBJ databases">
        <title>Methanogenic archaea and the global carbon cycle.</title>
        <authorList>
            <person name="Henriksen J.R."/>
            <person name="Luke J."/>
            <person name="Reinhart S."/>
            <person name="Benedict M.N."/>
            <person name="Youngblut N.D."/>
            <person name="Metcalf M.E."/>
            <person name="Whitaker R.J."/>
            <person name="Metcalf W.W."/>
        </authorList>
    </citation>
    <scope>NUCLEOTIDE SEQUENCE [LARGE SCALE GENOMIC DNA]</scope>
    <source>
        <strain evidence="2 3">Z-761</strain>
    </source>
</reference>
<accession>A0A0E3Q2W5</accession>
<keyword evidence="1" id="KW-0472">Membrane</keyword>
<dbReference type="InterPro" id="IPR007404">
    <property type="entry name" value="YdjM-like"/>
</dbReference>
<dbReference type="KEGG" id="mvc:MSVAZ_0663"/>
<dbReference type="EMBL" id="CP009520">
    <property type="protein sequence ID" value="AKB42932.1"/>
    <property type="molecule type" value="Genomic_DNA"/>
</dbReference>
<keyword evidence="1" id="KW-1133">Transmembrane helix</keyword>
<feature type="transmembrane region" description="Helical" evidence="1">
    <location>
        <begin position="6"/>
        <end position="28"/>
    </location>
</feature>